<accession>A0A1B2E7R8</accession>
<proteinExistence type="predicted"/>
<dbReference type="RefSeq" id="WP_099479850.1">
    <property type="nucleotide sequence ID" value="NZ_CP016809.1"/>
</dbReference>
<dbReference type="GeneID" id="48311995"/>
<evidence type="ECO:0000313" key="1">
    <source>
        <dbReference type="EMBL" id="ANY75967.1"/>
    </source>
</evidence>
<dbReference type="AlphaFoldDB" id="A0A1B2E7R8"/>
<name>A0A1B2E7R8_9BACL</name>
<protein>
    <submittedName>
        <fullName evidence="1">Uncharacterized protein</fullName>
    </submittedName>
</protein>
<dbReference type="KEGG" id="pib:BBD41_27210"/>
<dbReference type="EMBL" id="CP016809">
    <property type="protein sequence ID" value="ANY75967.1"/>
    <property type="molecule type" value="Genomic_DNA"/>
</dbReference>
<organism evidence="1">
    <name type="scientific">Paenibacillus ihbetae</name>
    <dbReference type="NCBI Taxonomy" id="1870820"/>
    <lineage>
        <taxon>Bacteria</taxon>
        <taxon>Bacillati</taxon>
        <taxon>Bacillota</taxon>
        <taxon>Bacilli</taxon>
        <taxon>Bacillales</taxon>
        <taxon>Paenibacillaceae</taxon>
        <taxon>Paenibacillus</taxon>
    </lineage>
</organism>
<sequence length="94" mass="11037">MYKDFESFLIKHQETIRRLSNIVITSCEITNDISKANYWIPIDDPTFKIKSQITLGKGYRLFWDKYEQETLIVDDCGNFSAIPNCHNGEFLIIK</sequence>
<gene>
    <name evidence="1" type="ORF">BBD41_27210</name>
</gene>
<reference evidence="1" key="1">
    <citation type="submission" date="2016-08" db="EMBL/GenBank/DDBJ databases">
        <title>Complete Genome Seqeunce of Paenibacillus sp. nov. IHBB 9852 from high altitute lake of Indian trans-Himalayas.</title>
        <authorList>
            <person name="Kiran S."/>
            <person name="Swarnkar M.K."/>
            <person name="Rana A."/>
            <person name="Tewari R."/>
            <person name="Gulati A."/>
        </authorList>
    </citation>
    <scope>NUCLEOTIDE SEQUENCE [LARGE SCALE GENOMIC DNA]</scope>
    <source>
        <strain evidence="1">IHBB 9852</strain>
    </source>
</reference>